<dbReference type="GeneID" id="28765953"/>
<gene>
    <name evidence="1" type="ORF">CC84DRAFT_1212619</name>
</gene>
<dbReference type="Proteomes" id="UP000077069">
    <property type="component" value="Unassembled WGS sequence"/>
</dbReference>
<sequence length="223" mass="25729">MVEKYITTVWDAYGMRDTSFEARAQLRYMVLESTALSNKTLSFSPDEIPTQGKDLFCILLNRHVNRKSDVDHETVAFNEPLLNFNVEDHGIVCESVDQSIRRFRRVGFFKEYMSVDNRFLRALSGEYEGKVPMFDKSRADGRMYFKSDILNHLGFHRHGDEAPVSSLSTVDAETGVRMLGFKLSDFGDRERSLEKIVPQDLVKVDGKLSLFRDGYEEVEMEIM</sequence>
<dbReference type="EMBL" id="KV441548">
    <property type="protein sequence ID" value="OAG13177.1"/>
    <property type="molecule type" value="Genomic_DNA"/>
</dbReference>
<name>A0A177D1R2_9PLEO</name>
<dbReference type="InParanoid" id="A0A177D1R2"/>
<accession>A0A177D1R2</accession>
<evidence type="ECO:0000313" key="1">
    <source>
        <dbReference type="EMBL" id="OAG13177.1"/>
    </source>
</evidence>
<keyword evidence="2" id="KW-1185">Reference proteome</keyword>
<protein>
    <submittedName>
        <fullName evidence="1">Uncharacterized protein</fullName>
    </submittedName>
</protein>
<proteinExistence type="predicted"/>
<dbReference type="AlphaFoldDB" id="A0A177D1R2"/>
<dbReference type="RefSeq" id="XP_018043542.1">
    <property type="nucleotide sequence ID" value="XM_018182467.1"/>
</dbReference>
<reference evidence="1 2" key="1">
    <citation type="submission" date="2016-05" db="EMBL/GenBank/DDBJ databases">
        <title>Comparative analysis of secretome profiles of manganese(II)-oxidizing ascomycete fungi.</title>
        <authorList>
            <consortium name="DOE Joint Genome Institute"/>
            <person name="Zeiner C.A."/>
            <person name="Purvine S.O."/>
            <person name="Zink E.M."/>
            <person name="Wu S."/>
            <person name="Pasa-Tolic L."/>
            <person name="Chaput D.L."/>
            <person name="Haridas S."/>
            <person name="Grigoriev I.V."/>
            <person name="Santelli C.M."/>
            <person name="Hansel C.M."/>
        </authorList>
    </citation>
    <scope>NUCLEOTIDE SEQUENCE [LARGE SCALE GENOMIC DNA]</scope>
    <source>
        <strain evidence="1 2">AP3s5-JAC2a</strain>
    </source>
</reference>
<organism evidence="1 2">
    <name type="scientific">Paraphaeosphaeria sporulosa</name>
    <dbReference type="NCBI Taxonomy" id="1460663"/>
    <lineage>
        <taxon>Eukaryota</taxon>
        <taxon>Fungi</taxon>
        <taxon>Dikarya</taxon>
        <taxon>Ascomycota</taxon>
        <taxon>Pezizomycotina</taxon>
        <taxon>Dothideomycetes</taxon>
        <taxon>Pleosporomycetidae</taxon>
        <taxon>Pleosporales</taxon>
        <taxon>Massarineae</taxon>
        <taxon>Didymosphaeriaceae</taxon>
        <taxon>Paraphaeosphaeria</taxon>
    </lineage>
</organism>
<evidence type="ECO:0000313" key="2">
    <source>
        <dbReference type="Proteomes" id="UP000077069"/>
    </source>
</evidence>